<dbReference type="Pfam" id="PF04230">
    <property type="entry name" value="PS_pyruv_trans"/>
    <property type="match status" value="1"/>
</dbReference>
<evidence type="ECO:0000313" key="3">
    <source>
        <dbReference type="Proteomes" id="UP001185659"/>
    </source>
</evidence>
<feature type="domain" description="Polysaccharide pyruvyl transferase" evidence="1">
    <location>
        <begin position="111"/>
        <end position="197"/>
    </location>
</feature>
<evidence type="ECO:0000313" key="2">
    <source>
        <dbReference type="EMBL" id="MDV6226617.1"/>
    </source>
</evidence>
<name>A0ABU4AK58_9HYPH</name>
<protein>
    <submittedName>
        <fullName evidence="2">Polysaccharide pyruvyl transferase family protein</fullName>
        <ecNumber evidence="2">2.4.-.-</ecNumber>
    </submittedName>
</protein>
<keyword evidence="3" id="KW-1185">Reference proteome</keyword>
<keyword evidence="2" id="KW-0808">Transferase</keyword>
<dbReference type="GO" id="GO:0016757">
    <property type="term" value="F:glycosyltransferase activity"/>
    <property type="evidence" value="ECO:0007669"/>
    <property type="project" value="UniProtKB-KW"/>
</dbReference>
<keyword evidence="2" id="KW-0328">Glycosyltransferase</keyword>
<accession>A0ABU4AK58</accession>
<comment type="caution">
    <text evidence="2">The sequence shown here is derived from an EMBL/GenBank/DDBJ whole genome shotgun (WGS) entry which is preliminary data.</text>
</comment>
<dbReference type="RefSeq" id="WP_317561187.1">
    <property type="nucleotide sequence ID" value="NZ_JAWLIP010000004.1"/>
</dbReference>
<dbReference type="EC" id="2.4.-.-" evidence="2"/>
<organism evidence="2 3">
    <name type="scientific">Nitratireductor aquimarinus</name>
    <dbReference type="NCBI Taxonomy" id="889300"/>
    <lineage>
        <taxon>Bacteria</taxon>
        <taxon>Pseudomonadati</taxon>
        <taxon>Pseudomonadota</taxon>
        <taxon>Alphaproteobacteria</taxon>
        <taxon>Hyphomicrobiales</taxon>
        <taxon>Phyllobacteriaceae</taxon>
        <taxon>Nitratireductor</taxon>
    </lineage>
</organism>
<gene>
    <name evidence="2" type="ORF">R2G56_10015</name>
</gene>
<evidence type="ECO:0000259" key="1">
    <source>
        <dbReference type="Pfam" id="PF04230"/>
    </source>
</evidence>
<sequence>MSKPIGLYWWQAPKGNFGDDLSPLIVEHYAQRPVRHASIKSCDMIAIGSLLGQATKRRWQRALRKPLRRTHIWGTGCFGDISGRYHHASVSGVRGPLTRRMMNLPAETPLGDPALLLPRILDRPARKHRWGLIPHIHHQESPLIRELARAPGVHLIDLTSENTLEIARGIARCDFVLSSSLHGLIAADSFGVPNVWLQVGASMGNWKFEDYFQSVNRTASPITEPVDLVSLEQTATAADPGIVSRLADGLERSFPY</sequence>
<dbReference type="EMBL" id="JAWLIP010000004">
    <property type="protein sequence ID" value="MDV6226617.1"/>
    <property type="molecule type" value="Genomic_DNA"/>
</dbReference>
<reference evidence="2 3" key="1">
    <citation type="submission" date="2023-10" db="EMBL/GenBank/DDBJ databases">
        <authorList>
            <person name="Venkata Ramana C."/>
            <person name="Sasikala C."/>
            <person name="Dhurka M."/>
        </authorList>
    </citation>
    <scope>NUCLEOTIDE SEQUENCE [LARGE SCALE GENOMIC DNA]</scope>
    <source>
        <strain evidence="2 3">KCTC 32151</strain>
    </source>
</reference>
<dbReference type="Proteomes" id="UP001185659">
    <property type="component" value="Unassembled WGS sequence"/>
</dbReference>
<dbReference type="InterPro" id="IPR007345">
    <property type="entry name" value="Polysacch_pyruvyl_Trfase"/>
</dbReference>
<proteinExistence type="predicted"/>